<accession>A0A841Q082</accession>
<dbReference type="Gene3D" id="1.25.60.10">
    <property type="entry name" value="MgtE N-terminal domain-like"/>
    <property type="match status" value="1"/>
</dbReference>
<dbReference type="SUPFAM" id="SSF54631">
    <property type="entry name" value="CBS-domain pair"/>
    <property type="match status" value="1"/>
</dbReference>
<keyword evidence="4 9" id="KW-0812">Transmembrane</keyword>
<keyword evidence="5 9" id="KW-0460">Magnesium</keyword>
<dbReference type="Pfam" id="PF00571">
    <property type="entry name" value="CBS"/>
    <property type="match status" value="2"/>
</dbReference>
<dbReference type="InterPro" id="IPR036739">
    <property type="entry name" value="SLC41_membr_dom_sf"/>
</dbReference>
<evidence type="ECO:0000313" key="12">
    <source>
        <dbReference type="Proteomes" id="UP000568839"/>
    </source>
</evidence>
<dbReference type="InterPro" id="IPR046342">
    <property type="entry name" value="CBS_dom_sf"/>
</dbReference>
<evidence type="ECO:0000256" key="4">
    <source>
        <dbReference type="ARBA" id="ARBA00022692"/>
    </source>
</evidence>
<dbReference type="CDD" id="cd04606">
    <property type="entry name" value="CBS_pair_Mg_transporter"/>
    <property type="match status" value="1"/>
</dbReference>
<organism evidence="11 12">
    <name type="scientific">Geomicrobium halophilum</name>
    <dbReference type="NCBI Taxonomy" id="549000"/>
    <lineage>
        <taxon>Bacteria</taxon>
        <taxon>Bacillati</taxon>
        <taxon>Bacillota</taxon>
        <taxon>Bacilli</taxon>
        <taxon>Bacillales</taxon>
        <taxon>Geomicrobium</taxon>
    </lineage>
</organism>
<dbReference type="PANTHER" id="PTHR43773:SF1">
    <property type="entry name" value="MAGNESIUM TRANSPORTER MGTE"/>
    <property type="match status" value="1"/>
</dbReference>
<protein>
    <recommendedName>
        <fullName evidence="9">Magnesium transporter MgtE</fullName>
    </recommendedName>
</protein>
<comment type="subunit">
    <text evidence="9">Homodimer.</text>
</comment>
<reference evidence="11 12" key="1">
    <citation type="submission" date="2020-08" db="EMBL/GenBank/DDBJ databases">
        <title>Genomic Encyclopedia of Type Strains, Phase IV (KMG-IV): sequencing the most valuable type-strain genomes for metagenomic binning, comparative biology and taxonomic classification.</title>
        <authorList>
            <person name="Goeker M."/>
        </authorList>
    </citation>
    <scope>NUCLEOTIDE SEQUENCE [LARGE SCALE GENOMIC DNA]</scope>
    <source>
        <strain evidence="11 12">DSM 21769</strain>
    </source>
</reference>
<evidence type="ECO:0000256" key="7">
    <source>
        <dbReference type="ARBA" id="ARBA00023136"/>
    </source>
</evidence>
<dbReference type="SMART" id="SM00924">
    <property type="entry name" value="MgtE_N"/>
    <property type="match status" value="1"/>
</dbReference>
<dbReference type="Gene3D" id="3.10.580.10">
    <property type="entry name" value="CBS-domain"/>
    <property type="match status" value="1"/>
</dbReference>
<feature type="domain" description="CBS" evidence="10">
    <location>
        <begin position="206"/>
        <end position="262"/>
    </location>
</feature>
<dbReference type="Pfam" id="PF01769">
    <property type="entry name" value="MgtE"/>
    <property type="match status" value="1"/>
</dbReference>
<evidence type="ECO:0000256" key="6">
    <source>
        <dbReference type="ARBA" id="ARBA00022989"/>
    </source>
</evidence>
<feature type="transmembrane region" description="Helical" evidence="9">
    <location>
        <begin position="427"/>
        <end position="450"/>
    </location>
</feature>
<dbReference type="InterPro" id="IPR038076">
    <property type="entry name" value="MgtE_N_sf"/>
</dbReference>
<feature type="transmembrane region" description="Helical" evidence="9">
    <location>
        <begin position="390"/>
        <end position="415"/>
    </location>
</feature>
<dbReference type="InterPro" id="IPR006669">
    <property type="entry name" value="MgtE_transporter"/>
</dbReference>
<comment type="caution">
    <text evidence="9">Lacks conserved residue(s) required for the propagation of feature annotation.</text>
</comment>
<dbReference type="AlphaFoldDB" id="A0A841Q082"/>
<dbReference type="InterPro" id="IPR006668">
    <property type="entry name" value="Mg_transptr_MgtE_intracell_dom"/>
</dbReference>
<dbReference type="RefSeq" id="WP_184405004.1">
    <property type="nucleotide sequence ID" value="NZ_JACHHJ010000004.1"/>
</dbReference>
<feature type="transmembrane region" description="Helical" evidence="9">
    <location>
        <begin position="290"/>
        <end position="308"/>
    </location>
</feature>
<keyword evidence="3 9" id="KW-0813">Transport</keyword>
<dbReference type="PANTHER" id="PTHR43773">
    <property type="entry name" value="MAGNESIUM TRANSPORTER MGTE"/>
    <property type="match status" value="1"/>
</dbReference>
<feature type="domain" description="CBS" evidence="10">
    <location>
        <begin position="142"/>
        <end position="204"/>
    </location>
</feature>
<comment type="similarity">
    <text evidence="2 9">Belongs to the SLC41A transporter family.</text>
</comment>
<dbReference type="Pfam" id="PF03448">
    <property type="entry name" value="MgtE_N"/>
    <property type="match status" value="1"/>
</dbReference>
<keyword evidence="12" id="KW-1185">Reference proteome</keyword>
<evidence type="ECO:0000256" key="2">
    <source>
        <dbReference type="ARBA" id="ARBA00009749"/>
    </source>
</evidence>
<proteinExistence type="inferred from homology"/>
<evidence type="ECO:0000256" key="9">
    <source>
        <dbReference type="RuleBase" id="RU362011"/>
    </source>
</evidence>
<evidence type="ECO:0000256" key="1">
    <source>
        <dbReference type="ARBA" id="ARBA00004141"/>
    </source>
</evidence>
<name>A0A841Q082_9BACL</name>
<dbReference type="SUPFAM" id="SSF161093">
    <property type="entry name" value="MgtE membrane domain-like"/>
    <property type="match status" value="1"/>
</dbReference>
<keyword evidence="7 9" id="KW-0472">Membrane</keyword>
<dbReference type="SUPFAM" id="SSF158791">
    <property type="entry name" value="MgtE N-terminal domain-like"/>
    <property type="match status" value="1"/>
</dbReference>
<evidence type="ECO:0000259" key="10">
    <source>
        <dbReference type="PROSITE" id="PS51371"/>
    </source>
</evidence>
<evidence type="ECO:0000313" key="11">
    <source>
        <dbReference type="EMBL" id="MBB6450953.1"/>
    </source>
</evidence>
<evidence type="ECO:0000256" key="3">
    <source>
        <dbReference type="ARBA" id="ARBA00022448"/>
    </source>
</evidence>
<comment type="subcellular location">
    <subcellularLocation>
        <location evidence="9">Cell membrane</location>
        <topology evidence="9">Multi-pass membrane protein</topology>
    </subcellularLocation>
    <subcellularLocation>
        <location evidence="1">Membrane</location>
        <topology evidence="1">Multi-pass membrane protein</topology>
    </subcellularLocation>
</comment>
<dbReference type="SMART" id="SM00116">
    <property type="entry name" value="CBS"/>
    <property type="match status" value="2"/>
</dbReference>
<dbReference type="NCBIfam" id="TIGR00400">
    <property type="entry name" value="mgtE"/>
    <property type="match status" value="1"/>
</dbReference>
<dbReference type="EMBL" id="JACHHJ010000004">
    <property type="protein sequence ID" value="MBB6450953.1"/>
    <property type="molecule type" value="Genomic_DNA"/>
</dbReference>
<evidence type="ECO:0000256" key="5">
    <source>
        <dbReference type="ARBA" id="ARBA00022842"/>
    </source>
</evidence>
<feature type="transmembrane region" description="Helical" evidence="9">
    <location>
        <begin position="362"/>
        <end position="384"/>
    </location>
</feature>
<dbReference type="PROSITE" id="PS51371">
    <property type="entry name" value="CBS"/>
    <property type="match status" value="2"/>
</dbReference>
<keyword evidence="9" id="KW-1003">Cell membrane</keyword>
<sequence>MKKLNAHNRRWLTEEIIDLLKQQERIAFRLQFLELHSTDQRFVFLSLNEQERTLVYEYITPQEFAEIFQGLDNMEQGWAARELEEEYLAKVLDEMYSDDVADFLGSLSGERQASILAALEEQGSADVRELLSYPEETAGAVMTKEFISVRSDQTIQEVIERLRRETPNAETIYYIYVTDAAGHLVGVVSLRELITSSPEKTIEKVMGKKVISTSVTTDQEDAAHLISEYDLLAIPVLTHNDVLVGIITVDDVIDILEEEATEDVGELSASRGATDVNVTAVQAAKKRAPWIVLLMFLGLITANVIGQFEETLEAVALLSAFIPLIMDSAGNTGTQSLAVAVRSLATGSVERKGVIQLLKRELGIGILLGIISAIVLIGIIRIFYGNLILAVIVATSLFLTLSVAALIGAIFPLIINKLNIDPAVASGPFITTLNDIIGLLIYFTIATSLLQYL</sequence>
<dbReference type="GO" id="GO:0046872">
    <property type="term" value="F:metal ion binding"/>
    <property type="evidence" value="ECO:0007669"/>
    <property type="project" value="UniProtKB-KW"/>
</dbReference>
<comment type="caution">
    <text evidence="11">The sequence shown here is derived from an EMBL/GenBank/DDBJ whole genome shotgun (WGS) entry which is preliminary data.</text>
</comment>
<keyword evidence="8" id="KW-0129">CBS domain</keyword>
<dbReference type="InterPro" id="IPR000644">
    <property type="entry name" value="CBS_dom"/>
</dbReference>
<comment type="function">
    <text evidence="9">Acts as a magnesium transporter.</text>
</comment>
<gene>
    <name evidence="11" type="ORF">HNR44_002943</name>
</gene>
<evidence type="ECO:0000256" key="8">
    <source>
        <dbReference type="PROSITE-ProRule" id="PRU00703"/>
    </source>
</evidence>
<dbReference type="InterPro" id="IPR006667">
    <property type="entry name" value="SLC41_membr_dom"/>
</dbReference>
<dbReference type="GO" id="GO:0015095">
    <property type="term" value="F:magnesium ion transmembrane transporter activity"/>
    <property type="evidence" value="ECO:0007669"/>
    <property type="project" value="UniProtKB-UniRule"/>
</dbReference>
<dbReference type="Proteomes" id="UP000568839">
    <property type="component" value="Unassembled WGS sequence"/>
</dbReference>
<dbReference type="Gene3D" id="1.10.357.20">
    <property type="entry name" value="SLC41 divalent cation transporters, integral membrane domain"/>
    <property type="match status" value="1"/>
</dbReference>
<keyword evidence="6 9" id="KW-1133">Transmembrane helix</keyword>
<keyword evidence="9" id="KW-0479">Metal-binding</keyword>
<dbReference type="GO" id="GO:0005886">
    <property type="term" value="C:plasma membrane"/>
    <property type="evidence" value="ECO:0007669"/>
    <property type="project" value="UniProtKB-SubCell"/>
</dbReference>